<dbReference type="InterPro" id="IPR021815">
    <property type="entry name" value="TsiV"/>
</dbReference>
<dbReference type="EMBL" id="CP034546">
    <property type="protein sequence ID" value="AZQ53941.1"/>
    <property type="molecule type" value="Genomic_DNA"/>
</dbReference>
<evidence type="ECO:0000313" key="2">
    <source>
        <dbReference type="Proteomes" id="UP000277191"/>
    </source>
</evidence>
<dbReference type="Pfam" id="PF11876">
    <property type="entry name" value="TsiV"/>
    <property type="match status" value="1"/>
</dbReference>
<gene>
    <name evidence="1" type="ORF">D5R55_21355</name>
</gene>
<dbReference type="Proteomes" id="UP000277191">
    <property type="component" value="Chromosome 2"/>
</dbReference>
<name>A0A3S9NEB9_9BURK</name>
<sequence length="167" mass="18663">MLAAVLRWSALFRPAHGTAGLSLVYASGMSQNTKYALPLMKRFPGFDYIGGVNFSMEAEDVHNRIKCVSWLTVLGDEIVTELGGAGPMHAALEPTCKIHEYPGGVVIQAGENPQLGDATRGDIPEAYRMVARYTKPVRFEAYSSRLFRVPDNLDKKEETLRWIRRFD</sequence>
<organism evidence="1 2">
    <name type="scientific">Burkholderia cenocepacia</name>
    <dbReference type="NCBI Taxonomy" id="95486"/>
    <lineage>
        <taxon>Bacteria</taxon>
        <taxon>Pseudomonadati</taxon>
        <taxon>Pseudomonadota</taxon>
        <taxon>Betaproteobacteria</taxon>
        <taxon>Burkholderiales</taxon>
        <taxon>Burkholderiaceae</taxon>
        <taxon>Burkholderia</taxon>
        <taxon>Burkholderia cepacia complex</taxon>
    </lineage>
</organism>
<reference evidence="1 2" key="1">
    <citation type="submission" date="2018-12" db="EMBL/GenBank/DDBJ databases">
        <title>Cadmium resistance mechanism in endophytic bacteria Burkholderia cenocepacia YG-3.</title>
        <authorList>
            <person name="Zhang X."/>
            <person name="Wang X."/>
            <person name="Zhu Y."/>
        </authorList>
    </citation>
    <scope>NUCLEOTIDE SEQUENCE [LARGE SCALE GENOMIC DNA]</scope>
    <source>
        <strain evidence="1 2">YG-3</strain>
    </source>
</reference>
<proteinExistence type="predicted"/>
<accession>A0A3S9NEB9</accession>
<dbReference type="AlphaFoldDB" id="A0A3S9NEB9"/>
<protein>
    <submittedName>
        <fullName evidence="1">DUF3396 domain-containing protein</fullName>
    </submittedName>
</protein>
<evidence type="ECO:0000313" key="1">
    <source>
        <dbReference type="EMBL" id="AZQ53941.1"/>
    </source>
</evidence>